<name>A0A918R649_9SPHN</name>
<sequence>MTKAISSSGNPVPVRTPRPRGRRIKLAPGLRAAAGESALNKHWRTYFLAALVETSCVKASAQIAGVSPTRAYRARREDPAFAAQWRTALAEGYENLELELLAHLRNPDPARKIDVANALKLLSHHRAAKAEARPPVDERSEQEVLDSIDAMIDQMRERAAANAALLAEMDGGEGDLGAD</sequence>
<evidence type="ECO:0000313" key="2">
    <source>
        <dbReference type="EMBL" id="GGZ86724.1"/>
    </source>
</evidence>
<dbReference type="RefSeq" id="WP_189538532.1">
    <property type="nucleotide sequence ID" value="NZ_BMZD01000001.1"/>
</dbReference>
<comment type="caution">
    <text evidence="2">The sequence shown here is derived from an EMBL/GenBank/DDBJ whole genome shotgun (WGS) entry which is preliminary data.</text>
</comment>
<organism evidence="2 3">
    <name type="scientific">Novosphingobium arvoryzae</name>
    <dbReference type="NCBI Taxonomy" id="1256514"/>
    <lineage>
        <taxon>Bacteria</taxon>
        <taxon>Pseudomonadati</taxon>
        <taxon>Pseudomonadota</taxon>
        <taxon>Alphaproteobacteria</taxon>
        <taxon>Sphingomonadales</taxon>
        <taxon>Sphingomonadaceae</taxon>
        <taxon>Novosphingobium</taxon>
    </lineage>
</organism>
<dbReference type="EMBL" id="BMZD01000001">
    <property type="protein sequence ID" value="GGZ86724.1"/>
    <property type="molecule type" value="Genomic_DNA"/>
</dbReference>
<evidence type="ECO:0008006" key="4">
    <source>
        <dbReference type="Google" id="ProtNLM"/>
    </source>
</evidence>
<proteinExistence type="predicted"/>
<accession>A0A918R649</accession>
<dbReference type="AlphaFoldDB" id="A0A918R649"/>
<gene>
    <name evidence="2" type="ORF">GCM10011617_01680</name>
</gene>
<reference evidence="2" key="1">
    <citation type="journal article" date="2014" name="Int. J. Syst. Evol. Microbiol.">
        <title>Complete genome sequence of Corynebacterium casei LMG S-19264T (=DSM 44701T), isolated from a smear-ripened cheese.</title>
        <authorList>
            <consortium name="US DOE Joint Genome Institute (JGI-PGF)"/>
            <person name="Walter F."/>
            <person name="Albersmeier A."/>
            <person name="Kalinowski J."/>
            <person name="Ruckert C."/>
        </authorList>
    </citation>
    <scope>NUCLEOTIDE SEQUENCE</scope>
    <source>
        <strain evidence="2">KCTC 32422</strain>
    </source>
</reference>
<protein>
    <recommendedName>
        <fullName evidence="4">Terminase small subunit</fullName>
    </recommendedName>
</protein>
<keyword evidence="3" id="KW-1185">Reference proteome</keyword>
<evidence type="ECO:0000256" key="1">
    <source>
        <dbReference type="SAM" id="MobiDB-lite"/>
    </source>
</evidence>
<feature type="compositionally biased region" description="Polar residues" evidence="1">
    <location>
        <begin position="1"/>
        <end position="10"/>
    </location>
</feature>
<reference evidence="2" key="2">
    <citation type="submission" date="2020-09" db="EMBL/GenBank/DDBJ databases">
        <authorList>
            <person name="Sun Q."/>
            <person name="Kim S."/>
        </authorList>
    </citation>
    <scope>NUCLEOTIDE SEQUENCE</scope>
    <source>
        <strain evidence="2">KCTC 32422</strain>
    </source>
</reference>
<feature type="region of interest" description="Disordered" evidence="1">
    <location>
        <begin position="1"/>
        <end position="21"/>
    </location>
</feature>
<evidence type="ECO:0000313" key="3">
    <source>
        <dbReference type="Proteomes" id="UP000634139"/>
    </source>
</evidence>
<dbReference type="Proteomes" id="UP000634139">
    <property type="component" value="Unassembled WGS sequence"/>
</dbReference>